<gene>
    <name evidence="8" type="ORF">FV139_18390</name>
</gene>
<dbReference type="InterPro" id="IPR036188">
    <property type="entry name" value="FAD/NAD-bd_sf"/>
</dbReference>
<sequence length="509" mass="56886">MYLVHRLREAGYSVQGFDAAGDVGGTWYWNRYPGARCDIPSLLYSYSWSDKLRHNFRWSEKYATQPEILEYAQLVADTYDLRPFFRFSTRVESARYDEANCEWVVETDAAGTWRGKYLFLATGCLSVPNEPDFPGQDSFQGDSYQTSTWPHEGVDFSGKRVAVIGTGSSAIQSIPLIAEQAESVHVFQRTPNFSLPALNGPIPEEERQAFEAMYEDYRAALAAGEPGIEMLPEDWEPSDEELAEHVKILWNGGGLVSTVQIPRLTKDERINAAAAEFVRERIQDIVDDPDTARRLTPHGYPIATKRACVDTNYYQTYNLPHVHLVSLQEEPLVEITPQGVKTEAREYPVDAIVYALGFDAMTGALTRINPVGRNGLSLQDAWAEGPTSFLGTTVAGFPNLFTITGPFSPSVIQNVILSIEQHVDWIMEVLARAREAGSATIEITREAQQQWMDHAADEANQTLFPQAGSWYMGANIAGKPRVLMPYVGREYKQKLDANISEGFPGLVFS</sequence>
<dbReference type="EMBL" id="VRZA01000008">
    <property type="protein sequence ID" value="TXS90332.1"/>
    <property type="molecule type" value="Genomic_DNA"/>
</dbReference>
<reference evidence="8 9" key="1">
    <citation type="submission" date="2019-08" db="EMBL/GenBank/DDBJ databases">
        <title>Parahaliea maris sp. nov., isolated from the surface seawater.</title>
        <authorList>
            <person name="Liu Y."/>
        </authorList>
    </citation>
    <scope>NUCLEOTIDE SEQUENCE [LARGE SCALE GENOMIC DNA]</scope>
    <source>
        <strain evidence="8 9">HSLHS9</strain>
    </source>
</reference>
<proteinExistence type="inferred from homology"/>
<keyword evidence="3" id="KW-0285">Flavoprotein</keyword>
<dbReference type="PANTHER" id="PTHR43098:SF3">
    <property type="entry name" value="L-ORNITHINE N(5)-MONOOXYGENASE-RELATED"/>
    <property type="match status" value="1"/>
</dbReference>
<dbReference type="Pfam" id="PF13738">
    <property type="entry name" value="Pyr_redox_3"/>
    <property type="match status" value="1"/>
</dbReference>
<dbReference type="GO" id="GO:0004497">
    <property type="term" value="F:monooxygenase activity"/>
    <property type="evidence" value="ECO:0007669"/>
    <property type="project" value="UniProtKB-KW"/>
</dbReference>
<evidence type="ECO:0000256" key="3">
    <source>
        <dbReference type="ARBA" id="ARBA00022630"/>
    </source>
</evidence>
<keyword evidence="7" id="KW-0503">Monooxygenase</keyword>
<evidence type="ECO:0000256" key="5">
    <source>
        <dbReference type="ARBA" id="ARBA00022857"/>
    </source>
</evidence>
<dbReference type="SUPFAM" id="SSF51905">
    <property type="entry name" value="FAD/NAD(P)-binding domain"/>
    <property type="match status" value="2"/>
</dbReference>
<dbReference type="AlphaFoldDB" id="A0A5C8ZRX5"/>
<dbReference type="PANTHER" id="PTHR43098">
    <property type="entry name" value="L-ORNITHINE N(5)-MONOOXYGENASE-RELATED"/>
    <property type="match status" value="1"/>
</dbReference>
<comment type="similarity">
    <text evidence="2">Belongs to the FAD-binding monooxygenase family.</text>
</comment>
<keyword evidence="9" id="KW-1185">Reference proteome</keyword>
<keyword evidence="6" id="KW-0560">Oxidoreductase</keyword>
<keyword evidence="5" id="KW-0521">NADP</keyword>
<organism evidence="8 9">
    <name type="scientific">Parahaliea maris</name>
    <dbReference type="NCBI Taxonomy" id="2716870"/>
    <lineage>
        <taxon>Bacteria</taxon>
        <taxon>Pseudomonadati</taxon>
        <taxon>Pseudomonadota</taxon>
        <taxon>Gammaproteobacteria</taxon>
        <taxon>Cellvibrionales</taxon>
        <taxon>Halieaceae</taxon>
        <taxon>Parahaliea</taxon>
    </lineage>
</organism>
<evidence type="ECO:0000313" key="9">
    <source>
        <dbReference type="Proteomes" id="UP000321039"/>
    </source>
</evidence>
<evidence type="ECO:0000313" key="8">
    <source>
        <dbReference type="EMBL" id="TXS90332.1"/>
    </source>
</evidence>
<dbReference type="InterPro" id="IPR050775">
    <property type="entry name" value="FAD-binding_Monooxygenases"/>
</dbReference>
<comment type="caution">
    <text evidence="8">The sequence shown here is derived from an EMBL/GenBank/DDBJ whole genome shotgun (WGS) entry which is preliminary data.</text>
</comment>
<evidence type="ECO:0000256" key="2">
    <source>
        <dbReference type="ARBA" id="ARBA00010139"/>
    </source>
</evidence>
<evidence type="ECO:0000256" key="1">
    <source>
        <dbReference type="ARBA" id="ARBA00001974"/>
    </source>
</evidence>
<evidence type="ECO:0000256" key="6">
    <source>
        <dbReference type="ARBA" id="ARBA00023002"/>
    </source>
</evidence>
<evidence type="ECO:0000256" key="7">
    <source>
        <dbReference type="ARBA" id="ARBA00023033"/>
    </source>
</evidence>
<name>A0A5C8ZRX5_9GAMM</name>
<keyword evidence="4" id="KW-0274">FAD</keyword>
<protein>
    <submittedName>
        <fullName evidence="8">NAD(P)/FAD-dependent oxidoreductase</fullName>
    </submittedName>
</protein>
<dbReference type="Proteomes" id="UP000321039">
    <property type="component" value="Unassembled WGS sequence"/>
</dbReference>
<dbReference type="Gene3D" id="3.50.50.60">
    <property type="entry name" value="FAD/NAD(P)-binding domain"/>
    <property type="match status" value="2"/>
</dbReference>
<comment type="cofactor">
    <cofactor evidence="1">
        <name>FAD</name>
        <dbReference type="ChEBI" id="CHEBI:57692"/>
    </cofactor>
</comment>
<accession>A0A5C8ZRX5</accession>
<evidence type="ECO:0000256" key="4">
    <source>
        <dbReference type="ARBA" id="ARBA00022827"/>
    </source>
</evidence>